<comment type="caution">
    <text evidence="2">The sequence shown here is derived from an EMBL/GenBank/DDBJ whole genome shotgun (WGS) entry which is preliminary data.</text>
</comment>
<sequence>MKSLTLIFLAIIAKTAVAQTSFKPVEKETLDQWITEAREKNEIATQHLPKFRKEHADVLKEPEDANRIFDYGRVLTMLLQPALSTATENPMSKSANKIAEEAEQAYLGAIDLYKNHGRANIMLGLLYNQQGKYTYSEKYLEVGLQLEEGGEDWMVAANQYLLAGAYTYNTDEEKYQAVYKKFKEYAHANIKDGAYYKKMAVLYVSYYER</sequence>
<name>A0A0P7AL14_9FLAO</name>
<accession>A0A0P7AL14</accession>
<feature type="signal peptide" evidence="1">
    <location>
        <begin position="1"/>
        <end position="18"/>
    </location>
</feature>
<proteinExistence type="predicted"/>
<evidence type="ECO:0008006" key="4">
    <source>
        <dbReference type="Google" id="ProtNLM"/>
    </source>
</evidence>
<dbReference type="Gene3D" id="1.25.40.10">
    <property type="entry name" value="Tetratricopeptide repeat domain"/>
    <property type="match status" value="1"/>
</dbReference>
<dbReference type="STRING" id="1300341.I595_954"/>
<dbReference type="OrthoDB" id="1438238at2"/>
<gene>
    <name evidence="2" type="ORF">I595_954</name>
</gene>
<evidence type="ECO:0000256" key="1">
    <source>
        <dbReference type="SAM" id="SignalP"/>
    </source>
</evidence>
<dbReference type="InterPro" id="IPR011990">
    <property type="entry name" value="TPR-like_helical_dom_sf"/>
</dbReference>
<feature type="chain" id="PRO_5006134905" description="Tetratricopeptide repeat protein" evidence="1">
    <location>
        <begin position="19"/>
        <end position="209"/>
    </location>
</feature>
<reference evidence="2 3" key="1">
    <citation type="submission" date="2015-09" db="EMBL/GenBank/DDBJ databases">
        <title>Genome sequence of the marine flavobacterium Croceitalea dokdonensis DOKDO 023 that contains proton- and sodium-pumping rhodopsins.</title>
        <authorList>
            <person name="Kwon S.-K."/>
            <person name="Lee H.K."/>
            <person name="Kwak M.-J."/>
            <person name="Kim J.F."/>
        </authorList>
    </citation>
    <scope>NUCLEOTIDE SEQUENCE [LARGE SCALE GENOMIC DNA]</scope>
    <source>
        <strain evidence="2 3">DOKDO 023</strain>
    </source>
</reference>
<organism evidence="2 3">
    <name type="scientific">Croceitalea dokdonensis DOKDO 023</name>
    <dbReference type="NCBI Taxonomy" id="1300341"/>
    <lineage>
        <taxon>Bacteria</taxon>
        <taxon>Pseudomonadati</taxon>
        <taxon>Bacteroidota</taxon>
        <taxon>Flavobacteriia</taxon>
        <taxon>Flavobacteriales</taxon>
        <taxon>Flavobacteriaceae</taxon>
        <taxon>Croceitalea</taxon>
    </lineage>
</organism>
<keyword evidence="1" id="KW-0732">Signal</keyword>
<evidence type="ECO:0000313" key="2">
    <source>
        <dbReference type="EMBL" id="KPM32536.1"/>
    </source>
</evidence>
<dbReference type="SUPFAM" id="SSF48452">
    <property type="entry name" value="TPR-like"/>
    <property type="match status" value="1"/>
</dbReference>
<dbReference type="EMBL" id="LDJX01000002">
    <property type="protein sequence ID" value="KPM32536.1"/>
    <property type="molecule type" value="Genomic_DNA"/>
</dbReference>
<dbReference type="PATRIC" id="fig|1300341.3.peg.1167"/>
<evidence type="ECO:0000313" key="3">
    <source>
        <dbReference type="Proteomes" id="UP000050280"/>
    </source>
</evidence>
<protein>
    <recommendedName>
        <fullName evidence="4">Tetratricopeptide repeat protein</fullName>
    </recommendedName>
</protein>
<keyword evidence="3" id="KW-1185">Reference proteome</keyword>
<dbReference type="RefSeq" id="WP_054558185.1">
    <property type="nucleotide sequence ID" value="NZ_LDJX01000002.1"/>
</dbReference>
<dbReference type="AlphaFoldDB" id="A0A0P7AL14"/>
<dbReference type="Proteomes" id="UP000050280">
    <property type="component" value="Unassembled WGS sequence"/>
</dbReference>